<feature type="transmembrane region" description="Helical" evidence="2">
    <location>
        <begin position="507"/>
        <end position="538"/>
    </location>
</feature>
<comment type="caution">
    <text evidence="3">The sequence shown here is derived from an EMBL/GenBank/DDBJ whole genome shotgun (WGS) entry which is preliminary data.</text>
</comment>
<gene>
    <name evidence="3" type="ORF">M2152_001855</name>
</gene>
<feature type="transmembrane region" description="Helical" evidence="2">
    <location>
        <begin position="484"/>
        <end position="501"/>
    </location>
</feature>
<evidence type="ECO:0000313" key="4">
    <source>
        <dbReference type="Proteomes" id="UP001160142"/>
    </source>
</evidence>
<evidence type="ECO:0000256" key="1">
    <source>
        <dbReference type="SAM" id="MobiDB-lite"/>
    </source>
</evidence>
<feature type="transmembrane region" description="Helical" evidence="2">
    <location>
        <begin position="246"/>
        <end position="267"/>
    </location>
</feature>
<feature type="transmembrane region" description="Helical" evidence="2">
    <location>
        <begin position="434"/>
        <end position="455"/>
    </location>
</feature>
<keyword evidence="2" id="KW-0812">Transmembrane</keyword>
<accession>A0ABT6KQ97</accession>
<feature type="compositionally biased region" description="Basic and acidic residues" evidence="1">
    <location>
        <begin position="955"/>
        <end position="965"/>
    </location>
</feature>
<feature type="transmembrane region" description="Helical" evidence="2">
    <location>
        <begin position="679"/>
        <end position="700"/>
    </location>
</feature>
<keyword evidence="4" id="KW-1185">Reference proteome</keyword>
<dbReference type="EMBL" id="JARXVQ010000001">
    <property type="protein sequence ID" value="MDH6181673.1"/>
    <property type="molecule type" value="Genomic_DNA"/>
</dbReference>
<dbReference type="SUPFAM" id="SSF53448">
    <property type="entry name" value="Nucleotide-diphospho-sugar transferases"/>
    <property type="match status" value="1"/>
</dbReference>
<dbReference type="Proteomes" id="UP001160142">
    <property type="component" value="Unassembled WGS sequence"/>
</dbReference>
<feature type="transmembrane region" description="Helical" evidence="2">
    <location>
        <begin position="355"/>
        <end position="383"/>
    </location>
</feature>
<dbReference type="RefSeq" id="WP_322133980.1">
    <property type="nucleotide sequence ID" value="NZ_CP085036.1"/>
</dbReference>
<feature type="transmembrane region" description="Helical" evidence="2">
    <location>
        <begin position="891"/>
        <end position="911"/>
    </location>
</feature>
<organism evidence="3 4">
    <name type="scientific">Antiquaquibacter oligotrophicus</name>
    <dbReference type="NCBI Taxonomy" id="2880260"/>
    <lineage>
        <taxon>Bacteria</taxon>
        <taxon>Bacillati</taxon>
        <taxon>Actinomycetota</taxon>
        <taxon>Actinomycetes</taxon>
        <taxon>Micrococcales</taxon>
        <taxon>Microbacteriaceae</taxon>
        <taxon>Antiquaquibacter</taxon>
    </lineage>
</organism>
<feature type="transmembrane region" description="Helical" evidence="2">
    <location>
        <begin position="403"/>
        <end position="427"/>
    </location>
</feature>
<dbReference type="PANTHER" id="PTHR43685">
    <property type="entry name" value="GLYCOSYLTRANSFERASE"/>
    <property type="match status" value="1"/>
</dbReference>
<feature type="transmembrane region" description="Helical" evidence="2">
    <location>
        <begin position="712"/>
        <end position="736"/>
    </location>
</feature>
<keyword evidence="2" id="KW-0472">Membrane</keyword>
<reference evidence="3 4" key="1">
    <citation type="submission" date="2023-04" db="EMBL/GenBank/DDBJ databases">
        <title>Genome Encyclopedia of Bacteria and Archaea VI: Functional Genomics of Type Strains.</title>
        <authorList>
            <person name="Whitman W."/>
        </authorList>
    </citation>
    <scope>NUCLEOTIDE SEQUENCE [LARGE SCALE GENOMIC DNA]</scope>
    <source>
        <strain evidence="3 4">SG_E_30_P1</strain>
    </source>
</reference>
<sequence length="965" mass="99556">MQPRVTAVLVARNGAEYLPRTLASIEAQLRRPDEVLVVDSGSTDASASLLAGTGSVITTPGRASFGGAVDHALRMGEPQQREDEWVWLLGHDNAPEPGALSALLGAVEVAPSVAIAGPKLMRWDDPTIIAAFGETVTTLGRSVQLVTDELDQAQYDVQSDYLAVAAGGMLVRRSVWTALGGFDPGLSSADAALDFSVRARLAGYRVVGVPAARVASAGPPEVFGRRSLSAGAQNRIRRFAQLHRRLVWAPLAAVPLHWLSLLPLAIARSIGHIVAKRPGSVPGELAAAIAAAFDGGVAPARRRIRHTRSLWPAIAPLRMSGAEVRERRAQERAAAVIAVSGLRERPGFFASGGGWMVLIAAVLGMIAFGRFVGVASLAGGGLAPLSSTVEGLWSTIGYGWHDIGGGFVGASDPFAAVLAVLGSLTFWAPSQSIVLLYLAALPLAALAAWWCAAAFSRRGWAPTFAAIAWAIAPPFLTSLAGGHLGAVIAHILLPTLVLALFRASRSWAMAGVAALLFAAVCASAPILAAPVVLLWFAWMVARPRAIPRLLGVPLLTVALALPLVIDQVQRGTVLALLAEPGVPVLREAPSGWQLALGSAGDQLAGWEQLLASLGLAPAMAPIVLIVLLAPLAVLALLALFLPGTVRSVPALAIAFLGFVTAVAATHIEVTLVGSQATPVWPGAALSLYWLGLIGGAVVALETLATRAAIPAWIAGAALLAVAAPLVVASASGSIAVRESSGRLLPAFVTAEASTRPDLGTLALSAQGDGGLAVDLHRGEGTTLNEQSTLAATDATADESELRLATLAGNLASRSGFDIAAELDDLQIGFVILTPAADSIEASATAQRAAESLDGNRLLTPVGDTAQGFLWAYEGLADGQAPTGPGPLETQWGTTVLIGQGVVLLVTILLAIPTERRRRVRTASTAKRRDSEASVAPADDGPPDDAAGDAIPSIESGERTEVTRDE</sequence>
<feature type="transmembrane region" description="Helical" evidence="2">
    <location>
        <begin position="618"/>
        <end position="641"/>
    </location>
</feature>
<dbReference type="Gene3D" id="3.90.550.10">
    <property type="entry name" value="Spore Coat Polysaccharide Biosynthesis Protein SpsA, Chain A"/>
    <property type="match status" value="1"/>
</dbReference>
<dbReference type="InterPro" id="IPR050834">
    <property type="entry name" value="Glycosyltransf_2"/>
</dbReference>
<feature type="region of interest" description="Disordered" evidence="1">
    <location>
        <begin position="919"/>
        <end position="965"/>
    </location>
</feature>
<evidence type="ECO:0000313" key="3">
    <source>
        <dbReference type="EMBL" id="MDH6181673.1"/>
    </source>
</evidence>
<dbReference type="PANTHER" id="PTHR43685:SF3">
    <property type="entry name" value="SLR2126 PROTEIN"/>
    <property type="match status" value="1"/>
</dbReference>
<dbReference type="InterPro" id="IPR029044">
    <property type="entry name" value="Nucleotide-diphossugar_trans"/>
</dbReference>
<keyword evidence="2" id="KW-1133">Transmembrane helix</keyword>
<dbReference type="Pfam" id="PF13641">
    <property type="entry name" value="Glyco_tranf_2_3"/>
    <property type="match status" value="1"/>
</dbReference>
<proteinExistence type="predicted"/>
<evidence type="ECO:0000256" key="2">
    <source>
        <dbReference type="SAM" id="Phobius"/>
    </source>
</evidence>
<protein>
    <submittedName>
        <fullName evidence="3">GT2 family glycosyltransferase</fullName>
    </submittedName>
</protein>
<name>A0ABT6KQ97_9MICO</name>
<feature type="transmembrane region" description="Helical" evidence="2">
    <location>
        <begin position="648"/>
        <end position="667"/>
    </location>
</feature>